<evidence type="ECO:0000313" key="2">
    <source>
        <dbReference type="EMBL" id="GBO08706.1"/>
    </source>
</evidence>
<sequence length="179" mass="20878">MNNYQIYIDTDEPNENAADFIKLDVSRTFPQLGIFQEGGPYHNTLEGILGAYVIYRPDIGYVQGMSFLAAMLLLNLDAVDSFICFCNLLNRQCQLAFFRIEQKMMTMYYSVYEEYFKENLPKLFNVFAKQNLSPDLYLVDWLYTLYSKSLPLDVACRVWDVYLRDGEEFLVKTALGRIV</sequence>
<dbReference type="AlphaFoldDB" id="A0A4Y2UAP4"/>
<gene>
    <name evidence="2" type="primary">TBC1D14_0</name>
    <name evidence="2" type="ORF">AVEN_18972_1</name>
</gene>
<dbReference type="GO" id="GO:0005773">
    <property type="term" value="C:vacuole"/>
    <property type="evidence" value="ECO:0007669"/>
    <property type="project" value="UniProtKB-ARBA"/>
</dbReference>
<evidence type="ECO:0000313" key="3">
    <source>
        <dbReference type="Proteomes" id="UP000499080"/>
    </source>
</evidence>
<dbReference type="GO" id="GO:0005096">
    <property type="term" value="F:GTPase activator activity"/>
    <property type="evidence" value="ECO:0007669"/>
    <property type="project" value="TreeGrafter"/>
</dbReference>
<dbReference type="PROSITE" id="PS50086">
    <property type="entry name" value="TBC_RABGAP"/>
    <property type="match status" value="1"/>
</dbReference>
<dbReference type="Gene3D" id="1.10.472.80">
    <property type="entry name" value="Ypt/Rab-GAP domain of gyp1p, domain 3"/>
    <property type="match status" value="1"/>
</dbReference>
<organism evidence="2 3">
    <name type="scientific">Araneus ventricosus</name>
    <name type="common">Orbweaver spider</name>
    <name type="synonym">Epeira ventricosa</name>
    <dbReference type="NCBI Taxonomy" id="182803"/>
    <lineage>
        <taxon>Eukaryota</taxon>
        <taxon>Metazoa</taxon>
        <taxon>Ecdysozoa</taxon>
        <taxon>Arthropoda</taxon>
        <taxon>Chelicerata</taxon>
        <taxon>Arachnida</taxon>
        <taxon>Araneae</taxon>
        <taxon>Araneomorphae</taxon>
        <taxon>Entelegynae</taxon>
        <taxon>Araneoidea</taxon>
        <taxon>Araneidae</taxon>
        <taxon>Araneus</taxon>
    </lineage>
</organism>
<dbReference type="Proteomes" id="UP000499080">
    <property type="component" value="Unassembled WGS sequence"/>
</dbReference>
<dbReference type="GO" id="GO:0031267">
    <property type="term" value="F:small GTPase binding"/>
    <property type="evidence" value="ECO:0007669"/>
    <property type="project" value="TreeGrafter"/>
</dbReference>
<proteinExistence type="predicted"/>
<feature type="domain" description="Rab-GAP TBC" evidence="1">
    <location>
        <begin position="1"/>
        <end position="166"/>
    </location>
</feature>
<accession>A0A4Y2UAP4</accession>
<dbReference type="PANTHER" id="PTHR47219">
    <property type="entry name" value="RAB GTPASE-ACTIVATING PROTEIN 1-LIKE"/>
    <property type="match status" value="1"/>
</dbReference>
<dbReference type="GO" id="GO:0031410">
    <property type="term" value="C:cytoplasmic vesicle"/>
    <property type="evidence" value="ECO:0007669"/>
    <property type="project" value="UniProtKB-ARBA"/>
</dbReference>
<dbReference type="FunFam" id="1.10.472.80:FF:000006">
    <property type="entry name" value="TBC1 domain family member 14"/>
    <property type="match status" value="1"/>
</dbReference>
<dbReference type="Pfam" id="PF00566">
    <property type="entry name" value="RabGAP-TBC"/>
    <property type="match status" value="1"/>
</dbReference>
<dbReference type="SUPFAM" id="SSF47923">
    <property type="entry name" value="Ypt/Rab-GAP domain of gyp1p"/>
    <property type="match status" value="2"/>
</dbReference>
<dbReference type="EMBL" id="BGPR01034361">
    <property type="protein sequence ID" value="GBO08706.1"/>
    <property type="molecule type" value="Genomic_DNA"/>
</dbReference>
<reference evidence="2 3" key="1">
    <citation type="journal article" date="2019" name="Sci. Rep.">
        <title>Orb-weaving spider Araneus ventricosus genome elucidates the spidroin gene catalogue.</title>
        <authorList>
            <person name="Kono N."/>
            <person name="Nakamura H."/>
            <person name="Ohtoshi R."/>
            <person name="Moran D.A.P."/>
            <person name="Shinohara A."/>
            <person name="Yoshida Y."/>
            <person name="Fujiwara M."/>
            <person name="Mori M."/>
            <person name="Tomita M."/>
            <person name="Arakawa K."/>
        </authorList>
    </citation>
    <scope>NUCLEOTIDE SEQUENCE [LARGE SCALE GENOMIC DNA]</scope>
</reference>
<dbReference type="GO" id="GO:0016192">
    <property type="term" value="P:vesicle-mediated transport"/>
    <property type="evidence" value="ECO:0007669"/>
    <property type="project" value="UniProtKB-ARBA"/>
</dbReference>
<dbReference type="OrthoDB" id="6418301at2759"/>
<evidence type="ECO:0000259" key="1">
    <source>
        <dbReference type="PROSITE" id="PS50086"/>
    </source>
</evidence>
<dbReference type="SMART" id="SM00164">
    <property type="entry name" value="TBC"/>
    <property type="match status" value="1"/>
</dbReference>
<dbReference type="InterPro" id="IPR050302">
    <property type="entry name" value="Rab_GAP_TBC_domain"/>
</dbReference>
<dbReference type="PANTHER" id="PTHR47219:SF15">
    <property type="entry name" value="TBC1 DOMAIN FAMILY MEMBER 12 ISOFORM X1"/>
    <property type="match status" value="1"/>
</dbReference>
<dbReference type="InterPro" id="IPR035969">
    <property type="entry name" value="Rab-GAP_TBC_sf"/>
</dbReference>
<comment type="caution">
    <text evidence="2">The sequence shown here is derived from an EMBL/GenBank/DDBJ whole genome shotgun (WGS) entry which is preliminary data.</text>
</comment>
<name>A0A4Y2UAP4_ARAVE</name>
<keyword evidence="3" id="KW-1185">Reference proteome</keyword>
<protein>
    <submittedName>
        <fullName evidence="2">TBC1 domain family member 14</fullName>
    </submittedName>
</protein>
<dbReference type="FunFam" id="1.10.8.270:FF:000008">
    <property type="entry name" value="Putative TBC1 domain family member 14"/>
    <property type="match status" value="1"/>
</dbReference>
<dbReference type="Gene3D" id="1.10.8.270">
    <property type="entry name" value="putative rabgap domain of human tbc1 domain family member 14 like domains"/>
    <property type="match status" value="1"/>
</dbReference>
<dbReference type="InterPro" id="IPR000195">
    <property type="entry name" value="Rab-GAP-TBC_dom"/>
</dbReference>